<keyword evidence="9" id="KW-0010">Activator</keyword>
<dbReference type="PROSITE" id="PS00676">
    <property type="entry name" value="SIGMA54_INTERACT_2"/>
    <property type="match status" value="1"/>
</dbReference>
<organism evidence="15 16">
    <name type="scientific">Carboxydocella sporoproducens DSM 16521</name>
    <dbReference type="NCBI Taxonomy" id="1121270"/>
    <lineage>
        <taxon>Bacteria</taxon>
        <taxon>Bacillati</taxon>
        <taxon>Bacillota</taxon>
        <taxon>Clostridia</taxon>
        <taxon>Eubacteriales</taxon>
        <taxon>Clostridiales Family XVI. Incertae Sedis</taxon>
        <taxon>Carboxydocella</taxon>
    </lineage>
</organism>
<evidence type="ECO:0000259" key="14">
    <source>
        <dbReference type="PROSITE" id="PS50110"/>
    </source>
</evidence>
<keyword evidence="10" id="KW-0804">Transcription</keyword>
<dbReference type="SUPFAM" id="SSF52172">
    <property type="entry name" value="CheY-like"/>
    <property type="match status" value="1"/>
</dbReference>
<dbReference type="Pfam" id="PF02954">
    <property type="entry name" value="HTH_8"/>
    <property type="match status" value="1"/>
</dbReference>
<evidence type="ECO:0000313" key="15">
    <source>
        <dbReference type="EMBL" id="SJZ91530.1"/>
    </source>
</evidence>
<protein>
    <recommendedName>
        <fullName evidence="2">Stage 0 sporulation protein A homolog</fullName>
    </recommendedName>
</protein>
<evidence type="ECO:0000259" key="13">
    <source>
        <dbReference type="PROSITE" id="PS50045"/>
    </source>
</evidence>
<dbReference type="GO" id="GO:0000160">
    <property type="term" value="P:phosphorelay signal transduction system"/>
    <property type="evidence" value="ECO:0007669"/>
    <property type="project" value="InterPro"/>
</dbReference>
<dbReference type="InterPro" id="IPR058031">
    <property type="entry name" value="AAA_lid_NorR"/>
</dbReference>
<evidence type="ECO:0000256" key="1">
    <source>
        <dbReference type="ARBA" id="ARBA00004496"/>
    </source>
</evidence>
<dbReference type="Proteomes" id="UP000189933">
    <property type="component" value="Unassembled WGS sequence"/>
</dbReference>
<dbReference type="SMART" id="SM00382">
    <property type="entry name" value="AAA"/>
    <property type="match status" value="1"/>
</dbReference>
<dbReference type="SMART" id="SM00448">
    <property type="entry name" value="REC"/>
    <property type="match status" value="1"/>
</dbReference>
<evidence type="ECO:0000256" key="11">
    <source>
        <dbReference type="ARBA" id="ARBA00024867"/>
    </source>
</evidence>
<dbReference type="Gene3D" id="1.10.10.60">
    <property type="entry name" value="Homeodomain-like"/>
    <property type="match status" value="1"/>
</dbReference>
<gene>
    <name evidence="15" type="ORF">SAMN02745885_01293</name>
</gene>
<dbReference type="InterPro" id="IPR003593">
    <property type="entry name" value="AAA+_ATPase"/>
</dbReference>
<dbReference type="FunFam" id="3.40.50.300:FF:000006">
    <property type="entry name" value="DNA-binding transcriptional regulator NtrC"/>
    <property type="match status" value="1"/>
</dbReference>
<dbReference type="GO" id="GO:0005524">
    <property type="term" value="F:ATP binding"/>
    <property type="evidence" value="ECO:0007669"/>
    <property type="project" value="UniProtKB-KW"/>
</dbReference>
<dbReference type="GO" id="GO:0005737">
    <property type="term" value="C:cytoplasm"/>
    <property type="evidence" value="ECO:0007669"/>
    <property type="project" value="UniProtKB-SubCell"/>
</dbReference>
<dbReference type="GO" id="GO:0006355">
    <property type="term" value="P:regulation of DNA-templated transcription"/>
    <property type="evidence" value="ECO:0007669"/>
    <property type="project" value="InterPro"/>
</dbReference>
<dbReference type="PRINTS" id="PR01590">
    <property type="entry name" value="HTHFIS"/>
</dbReference>
<dbReference type="InterPro" id="IPR011006">
    <property type="entry name" value="CheY-like_superfamily"/>
</dbReference>
<comment type="subcellular location">
    <subcellularLocation>
        <location evidence="1">Cytoplasm</location>
    </subcellularLocation>
</comment>
<dbReference type="Pfam" id="PF00158">
    <property type="entry name" value="Sigma54_activat"/>
    <property type="match status" value="1"/>
</dbReference>
<dbReference type="Gene3D" id="1.10.8.60">
    <property type="match status" value="1"/>
</dbReference>
<evidence type="ECO:0000256" key="8">
    <source>
        <dbReference type="ARBA" id="ARBA00023125"/>
    </source>
</evidence>
<keyword evidence="7" id="KW-0805">Transcription regulation</keyword>
<evidence type="ECO:0000256" key="10">
    <source>
        <dbReference type="ARBA" id="ARBA00023163"/>
    </source>
</evidence>
<dbReference type="OrthoDB" id="9803970at2"/>
<evidence type="ECO:0000256" key="7">
    <source>
        <dbReference type="ARBA" id="ARBA00023015"/>
    </source>
</evidence>
<feature type="domain" description="Sigma-54 factor interaction" evidence="13">
    <location>
        <begin position="141"/>
        <end position="370"/>
    </location>
</feature>
<dbReference type="InterPro" id="IPR001789">
    <property type="entry name" value="Sig_transdc_resp-reg_receiver"/>
</dbReference>
<evidence type="ECO:0000256" key="5">
    <source>
        <dbReference type="ARBA" id="ARBA00022741"/>
    </source>
</evidence>
<keyword evidence="5" id="KW-0547">Nucleotide-binding</keyword>
<dbReference type="InterPro" id="IPR002078">
    <property type="entry name" value="Sigma_54_int"/>
</dbReference>
<evidence type="ECO:0000256" key="9">
    <source>
        <dbReference type="ARBA" id="ARBA00023159"/>
    </source>
</evidence>
<feature type="modified residue" description="4-aspartylphosphate" evidence="12">
    <location>
        <position position="51"/>
    </location>
</feature>
<dbReference type="InterPro" id="IPR025662">
    <property type="entry name" value="Sigma_54_int_dom_ATP-bd_1"/>
</dbReference>
<dbReference type="PROSITE" id="PS00688">
    <property type="entry name" value="SIGMA54_INTERACT_3"/>
    <property type="match status" value="1"/>
</dbReference>
<dbReference type="InterPro" id="IPR027417">
    <property type="entry name" value="P-loop_NTPase"/>
</dbReference>
<feature type="domain" description="Response regulatory" evidence="14">
    <location>
        <begin position="2"/>
        <end position="116"/>
    </location>
</feature>
<dbReference type="InterPro" id="IPR002197">
    <property type="entry name" value="HTH_Fis"/>
</dbReference>
<evidence type="ECO:0000256" key="12">
    <source>
        <dbReference type="PROSITE-ProRule" id="PRU00169"/>
    </source>
</evidence>
<dbReference type="InterPro" id="IPR025944">
    <property type="entry name" value="Sigma_54_int_dom_CS"/>
</dbReference>
<keyword evidence="16" id="KW-1185">Reference proteome</keyword>
<dbReference type="InterPro" id="IPR009057">
    <property type="entry name" value="Homeodomain-like_sf"/>
</dbReference>
<dbReference type="FunFam" id="1.10.8.60:FF:000014">
    <property type="entry name" value="DNA-binding transcriptional regulator NtrC"/>
    <property type="match status" value="1"/>
</dbReference>
<dbReference type="AlphaFoldDB" id="A0A1T4PIY0"/>
<keyword evidence="6" id="KW-0067">ATP-binding</keyword>
<dbReference type="RefSeq" id="WP_078665373.1">
    <property type="nucleotide sequence ID" value="NZ_FUXM01000012.1"/>
</dbReference>
<dbReference type="GO" id="GO:0043565">
    <property type="term" value="F:sequence-specific DNA binding"/>
    <property type="evidence" value="ECO:0007669"/>
    <property type="project" value="InterPro"/>
</dbReference>
<evidence type="ECO:0000256" key="2">
    <source>
        <dbReference type="ARBA" id="ARBA00018672"/>
    </source>
</evidence>
<dbReference type="Gene3D" id="3.40.50.2300">
    <property type="match status" value="1"/>
</dbReference>
<dbReference type="PROSITE" id="PS50045">
    <property type="entry name" value="SIGMA54_INTERACT_4"/>
    <property type="match status" value="1"/>
</dbReference>
<dbReference type="SUPFAM" id="SSF46689">
    <property type="entry name" value="Homeodomain-like"/>
    <property type="match status" value="1"/>
</dbReference>
<keyword evidence="8" id="KW-0238">DNA-binding</keyword>
<sequence length="448" mass="51100">MNILIVDDEDSVLDFLEEVLEEEGYKVFKAVNGQLALELINKHQISVVLMDIKMPGLSGFDILKKIQNENKNINVILMTAYSTTELAIQAMKLGAFDYIVKPFNIEELLLIIKKALEMQQLASEIKELRLQLEQVYQPETIIGNSSSMQEVYKIIGKVANTNATVLITGESGTGKELVAKAIHFNSNRHNGPFIKVNCAALPENLLESELFGHERGAFTGAVSKKYGLFELANNGSIFLDEIGEISLPIQAKLLRVLQEKEIQRVGGTESIKIDVRIIAATNKNLERMIKEGSFREDLYFRLNVIPIFLPPLRERKEDIPQLVQYFLNKYSIEFNKKIKGISNDALRILQNYDWPGNIRELENICERAVIMTQSNIILPEHLPINLTDFEIENDFKHLPLKEIIADIEKKIILKVLEETNWNRTLAAKKLGLNRRSLYAKMKEHKLQD</sequence>
<dbReference type="EMBL" id="FUXM01000012">
    <property type="protein sequence ID" value="SJZ91530.1"/>
    <property type="molecule type" value="Genomic_DNA"/>
</dbReference>
<dbReference type="InterPro" id="IPR025943">
    <property type="entry name" value="Sigma_54_int_dom_ATP-bd_2"/>
</dbReference>
<keyword evidence="3" id="KW-0963">Cytoplasm</keyword>
<accession>A0A1T4PIY0</accession>
<name>A0A1T4PIY0_9FIRM</name>
<evidence type="ECO:0000256" key="6">
    <source>
        <dbReference type="ARBA" id="ARBA00022840"/>
    </source>
</evidence>
<dbReference type="Gene3D" id="3.40.50.300">
    <property type="entry name" value="P-loop containing nucleotide triphosphate hydrolases"/>
    <property type="match status" value="1"/>
</dbReference>
<proteinExistence type="predicted"/>
<dbReference type="Pfam" id="PF00072">
    <property type="entry name" value="Response_reg"/>
    <property type="match status" value="1"/>
</dbReference>
<dbReference type="PROSITE" id="PS50110">
    <property type="entry name" value="RESPONSE_REGULATORY"/>
    <property type="match status" value="1"/>
</dbReference>
<dbReference type="SUPFAM" id="SSF52540">
    <property type="entry name" value="P-loop containing nucleoside triphosphate hydrolases"/>
    <property type="match status" value="1"/>
</dbReference>
<evidence type="ECO:0000256" key="3">
    <source>
        <dbReference type="ARBA" id="ARBA00022490"/>
    </source>
</evidence>
<evidence type="ECO:0000313" key="16">
    <source>
        <dbReference type="Proteomes" id="UP000189933"/>
    </source>
</evidence>
<evidence type="ECO:0000256" key="4">
    <source>
        <dbReference type="ARBA" id="ARBA00022553"/>
    </source>
</evidence>
<dbReference type="Pfam" id="PF25601">
    <property type="entry name" value="AAA_lid_14"/>
    <property type="match status" value="1"/>
</dbReference>
<dbReference type="PROSITE" id="PS00675">
    <property type="entry name" value="SIGMA54_INTERACT_1"/>
    <property type="match status" value="1"/>
</dbReference>
<reference evidence="16" key="1">
    <citation type="submission" date="2017-02" db="EMBL/GenBank/DDBJ databases">
        <authorList>
            <person name="Varghese N."/>
            <person name="Submissions S."/>
        </authorList>
    </citation>
    <scope>NUCLEOTIDE SEQUENCE [LARGE SCALE GENOMIC DNA]</scope>
    <source>
        <strain evidence="16">DSM 16521</strain>
    </source>
</reference>
<comment type="function">
    <text evidence="11">May play the central regulatory role in sporulation. It may be an element of the effector pathway responsible for the activation of sporulation genes in response to nutritional stress. Spo0A may act in concert with spo0H (a sigma factor) to control the expression of some genes that are critical to the sporulation process.</text>
</comment>
<keyword evidence="4 12" id="KW-0597">Phosphoprotein</keyword>
<dbReference type="CDD" id="cd00009">
    <property type="entry name" value="AAA"/>
    <property type="match status" value="1"/>
</dbReference>
<dbReference type="FunFam" id="3.40.50.2300:FF:000018">
    <property type="entry name" value="DNA-binding transcriptional regulator NtrC"/>
    <property type="match status" value="1"/>
</dbReference>
<dbReference type="PANTHER" id="PTHR32071">
    <property type="entry name" value="TRANSCRIPTIONAL REGULATORY PROTEIN"/>
    <property type="match status" value="1"/>
</dbReference>